<accession>A0ABQ4UXZ5</accession>
<organism evidence="2 3">
    <name type="scientific">Methylorubrum suomiense</name>
    <dbReference type="NCBI Taxonomy" id="144191"/>
    <lineage>
        <taxon>Bacteria</taxon>
        <taxon>Pseudomonadati</taxon>
        <taxon>Pseudomonadota</taxon>
        <taxon>Alphaproteobacteria</taxon>
        <taxon>Hyphomicrobiales</taxon>
        <taxon>Methylobacteriaceae</taxon>
        <taxon>Methylorubrum</taxon>
    </lineage>
</organism>
<evidence type="ECO:0000313" key="3">
    <source>
        <dbReference type="Proteomes" id="UP001055093"/>
    </source>
</evidence>
<feature type="region of interest" description="Disordered" evidence="1">
    <location>
        <begin position="124"/>
        <end position="163"/>
    </location>
</feature>
<gene>
    <name evidence="2" type="ORF">BGCPKDLD_3763</name>
</gene>
<comment type="caution">
    <text evidence="2">The sequence shown here is derived from an EMBL/GenBank/DDBJ whole genome shotgun (WGS) entry which is preliminary data.</text>
</comment>
<reference evidence="2" key="1">
    <citation type="journal article" date="2021" name="Front. Microbiol.">
        <title>Comprehensive Comparative Genomics and Phenotyping of Methylobacterium Species.</title>
        <authorList>
            <person name="Alessa O."/>
            <person name="Ogura Y."/>
            <person name="Fujitani Y."/>
            <person name="Takami H."/>
            <person name="Hayashi T."/>
            <person name="Sahin N."/>
            <person name="Tani A."/>
        </authorList>
    </citation>
    <scope>NUCLEOTIDE SEQUENCE</scope>
    <source>
        <strain evidence="2">DSM 14458</strain>
    </source>
</reference>
<evidence type="ECO:0000313" key="2">
    <source>
        <dbReference type="EMBL" id="GJE77160.1"/>
    </source>
</evidence>
<keyword evidence="3" id="KW-1185">Reference proteome</keyword>
<name>A0ABQ4UXZ5_9HYPH</name>
<dbReference type="Proteomes" id="UP001055093">
    <property type="component" value="Unassembled WGS sequence"/>
</dbReference>
<proteinExistence type="predicted"/>
<reference evidence="2" key="2">
    <citation type="submission" date="2021-08" db="EMBL/GenBank/DDBJ databases">
        <authorList>
            <person name="Tani A."/>
            <person name="Ola A."/>
            <person name="Ogura Y."/>
            <person name="Katsura K."/>
            <person name="Hayashi T."/>
        </authorList>
    </citation>
    <scope>NUCLEOTIDE SEQUENCE</scope>
    <source>
        <strain evidence="2">DSM 14458</strain>
    </source>
</reference>
<dbReference type="EMBL" id="BPRE01000013">
    <property type="protein sequence ID" value="GJE77160.1"/>
    <property type="molecule type" value="Genomic_DNA"/>
</dbReference>
<protein>
    <submittedName>
        <fullName evidence="2">Uncharacterized protein</fullName>
    </submittedName>
</protein>
<evidence type="ECO:0000256" key="1">
    <source>
        <dbReference type="SAM" id="MobiDB-lite"/>
    </source>
</evidence>
<sequence length="163" mass="17762">MSMMETHFPHSGPMNPCGAPASSFEAWQARVVPGDVFRHPREVLAQPHLSREDGRAILASWASDACALEGAPGLRCLTGSKAEPVSVDTVFAALATLDCEAIVLPTKRAAPRWRVRDRSSLRRYLRPRRRDDDDDGPPSCPAAVRPRPRRPSDADSLALGMPA</sequence>